<feature type="domain" description="TfoX N-terminal" evidence="1">
    <location>
        <begin position="16"/>
        <end position="100"/>
    </location>
</feature>
<organism evidence="2 3">
    <name type="scientific">Devosia yakushimensis</name>
    <dbReference type="NCBI Taxonomy" id="470028"/>
    <lineage>
        <taxon>Bacteria</taxon>
        <taxon>Pseudomonadati</taxon>
        <taxon>Pseudomonadota</taxon>
        <taxon>Alphaproteobacteria</taxon>
        <taxon>Hyphomicrobiales</taxon>
        <taxon>Devosiaceae</taxon>
        <taxon>Devosia</taxon>
    </lineage>
</organism>
<keyword evidence="3" id="KW-1185">Reference proteome</keyword>
<accession>A0ABQ5UGM9</accession>
<dbReference type="Pfam" id="PF04993">
    <property type="entry name" value="TfoX_N"/>
    <property type="match status" value="1"/>
</dbReference>
<dbReference type="SUPFAM" id="SSF159894">
    <property type="entry name" value="YgaC/TfoX-N like"/>
    <property type="match status" value="1"/>
</dbReference>
<dbReference type="Proteomes" id="UP001161406">
    <property type="component" value="Unassembled WGS sequence"/>
</dbReference>
<comment type="caution">
    <text evidence="2">The sequence shown here is derived from an EMBL/GenBank/DDBJ whole genome shotgun (WGS) entry which is preliminary data.</text>
</comment>
<evidence type="ECO:0000313" key="3">
    <source>
        <dbReference type="Proteomes" id="UP001161406"/>
    </source>
</evidence>
<name>A0ABQ5UGM9_9HYPH</name>
<dbReference type="RefSeq" id="WP_284390869.1">
    <property type="nucleotide sequence ID" value="NZ_BSNG01000001.1"/>
</dbReference>
<reference evidence="2" key="1">
    <citation type="journal article" date="2014" name="Int. J. Syst. Evol. Microbiol.">
        <title>Complete genome of a new Firmicutes species belonging to the dominant human colonic microbiota ('Ruminococcus bicirculans') reveals two chromosomes and a selective capacity to utilize plant glucans.</title>
        <authorList>
            <consortium name="NISC Comparative Sequencing Program"/>
            <person name="Wegmann U."/>
            <person name="Louis P."/>
            <person name="Goesmann A."/>
            <person name="Henrissat B."/>
            <person name="Duncan S.H."/>
            <person name="Flint H.J."/>
        </authorList>
    </citation>
    <scope>NUCLEOTIDE SEQUENCE</scope>
    <source>
        <strain evidence="2">NBRC 103855</strain>
    </source>
</reference>
<evidence type="ECO:0000313" key="2">
    <source>
        <dbReference type="EMBL" id="GLQ10338.1"/>
    </source>
</evidence>
<proteinExistence type="predicted"/>
<reference evidence="2" key="2">
    <citation type="submission" date="2023-01" db="EMBL/GenBank/DDBJ databases">
        <title>Draft genome sequence of Devosia yakushimensis strain NBRC 103855.</title>
        <authorList>
            <person name="Sun Q."/>
            <person name="Mori K."/>
        </authorList>
    </citation>
    <scope>NUCLEOTIDE SEQUENCE</scope>
    <source>
        <strain evidence="2">NBRC 103855</strain>
    </source>
</reference>
<dbReference type="InterPro" id="IPR007076">
    <property type="entry name" value="TfoX_N"/>
</dbReference>
<sequence>MARDSGLEELVREDLGDRPGLSEKPMFGGLVWLLDGHMLCGARDVGLMVRLGKDNDEWALKLDDVAPMIMSGRQMGGWVRAGLDTCADDELRRRLLDAAVVFVRTLPAKL</sequence>
<dbReference type="EMBL" id="BSNG01000001">
    <property type="protein sequence ID" value="GLQ10338.1"/>
    <property type="molecule type" value="Genomic_DNA"/>
</dbReference>
<gene>
    <name evidence="2" type="ORF">GCM10007913_22700</name>
</gene>
<protein>
    <submittedName>
        <fullName evidence="2">Cold-shock protein</fullName>
    </submittedName>
</protein>
<evidence type="ECO:0000259" key="1">
    <source>
        <dbReference type="Pfam" id="PF04993"/>
    </source>
</evidence>